<evidence type="ECO:0000313" key="2">
    <source>
        <dbReference type="EMBL" id="GAA0252425.1"/>
    </source>
</evidence>
<dbReference type="RefSeq" id="WP_343937423.1">
    <property type="nucleotide sequence ID" value="NZ_BAAABU010000020.1"/>
</dbReference>
<feature type="region of interest" description="Disordered" evidence="1">
    <location>
        <begin position="1"/>
        <end position="82"/>
    </location>
</feature>
<name>A0ABN0UJ74_9PSEU</name>
<gene>
    <name evidence="2" type="ORF">GCM10010492_61200</name>
</gene>
<evidence type="ECO:0000256" key="1">
    <source>
        <dbReference type="SAM" id="MobiDB-lite"/>
    </source>
</evidence>
<feature type="compositionally biased region" description="Pro residues" evidence="1">
    <location>
        <begin position="38"/>
        <end position="50"/>
    </location>
</feature>
<dbReference type="Proteomes" id="UP001500416">
    <property type="component" value="Unassembled WGS sequence"/>
</dbReference>
<dbReference type="EMBL" id="BAAABU010000020">
    <property type="protein sequence ID" value="GAA0252425.1"/>
    <property type="molecule type" value="Genomic_DNA"/>
</dbReference>
<reference evidence="2 3" key="1">
    <citation type="journal article" date="2019" name="Int. J. Syst. Evol. Microbiol.">
        <title>The Global Catalogue of Microorganisms (GCM) 10K type strain sequencing project: providing services to taxonomists for standard genome sequencing and annotation.</title>
        <authorList>
            <consortium name="The Broad Institute Genomics Platform"/>
            <consortium name="The Broad Institute Genome Sequencing Center for Infectious Disease"/>
            <person name="Wu L."/>
            <person name="Ma J."/>
        </authorList>
    </citation>
    <scope>NUCLEOTIDE SEQUENCE [LARGE SCALE GENOMIC DNA]</scope>
    <source>
        <strain evidence="2 3">JCM 3380</strain>
    </source>
</reference>
<keyword evidence="3" id="KW-1185">Reference proteome</keyword>
<proteinExistence type="predicted"/>
<feature type="compositionally biased region" description="Low complexity" evidence="1">
    <location>
        <begin position="55"/>
        <end position="65"/>
    </location>
</feature>
<accession>A0ABN0UJ74</accession>
<sequence>MSEPVSQDPEEFAEEAGVDPTPQEVDHYLELAEEVPPWSDPQPDSDPAPEPGVDASPEADPIPEAEAIREAEAGPESGPEPS</sequence>
<feature type="compositionally biased region" description="Acidic residues" evidence="1">
    <location>
        <begin position="8"/>
        <end position="17"/>
    </location>
</feature>
<protein>
    <submittedName>
        <fullName evidence="2">Uncharacterized protein</fullName>
    </submittedName>
</protein>
<evidence type="ECO:0000313" key="3">
    <source>
        <dbReference type="Proteomes" id="UP001500416"/>
    </source>
</evidence>
<comment type="caution">
    <text evidence="2">The sequence shown here is derived from an EMBL/GenBank/DDBJ whole genome shotgun (WGS) entry which is preliminary data.</text>
</comment>
<organism evidence="2 3">
    <name type="scientific">Saccharothrix mutabilis subsp. mutabilis</name>
    <dbReference type="NCBI Taxonomy" id="66855"/>
    <lineage>
        <taxon>Bacteria</taxon>
        <taxon>Bacillati</taxon>
        <taxon>Actinomycetota</taxon>
        <taxon>Actinomycetes</taxon>
        <taxon>Pseudonocardiales</taxon>
        <taxon>Pseudonocardiaceae</taxon>
        <taxon>Saccharothrix</taxon>
    </lineage>
</organism>